<dbReference type="Proteomes" id="UP000318661">
    <property type="component" value="Unassembled WGS sequence"/>
</dbReference>
<name>A0A537LML5_9BACT</name>
<sequence length="1114" mass="112579">MIRRLLALAVSLSLLGLPVSLLRASPADHSAAFQPFRSLPLSFEANRGQSNPRVAFIARGGGQTVFLTPREAVLTWRGRRSPTAVALRMQFIGASARSHVVGAKELPGKVNYFLGRDSARWRTNIPTYEQVRYQDIYPGIDLVFYGNERQLEYDFLVQPGADLTAIAIAFVGAENVQVDAQDGLLLQIAGETIYARKPDIYQEVDGRRQEIAGGYVLRGVREVGFQVAAHDPNRPVVIDPVLYYSTYLGGTNDDEVRSLAVDANGNAYVTGETSSTDFPTSSGVLDTALAGLKDAYVTKLNPTGSALVYSTYLGGAGNELGRAIKVDAAGNAYVAGETTSADFAITPGAVQGTLGGMTDGFIIKLNPSGSALIYSTYLGGASDDRGEAIAIDAAGNAYVTGRTASKAFPIVGAIQTSLNGRSDAFVAKLDPTGSSLAFSTYLGGGGDDKGSGIAVDAAGNVFVAGETASANFPTTPGAFRTTPPGGTLDAYFTKLNPTGSALVYSSYLGGTGSDRVLAVALDTLDNPNLYLTGRTTSTDFPTTPGAFRTTPPGGAHDGFVAKVNSTGSALAFSTYLGGTGDDQGEGIAVDGSGSVYVTGETGSADFPTTVGAIRVTLAGITDAYVVKLNPTGASLVYSTYLGGTADEEGFSIAVDAAGSAYVAGLTTSVDFPTTAGAVRTTLSGLQDGFVVKIADSGPPAALSLAPTTATIQVNTQHCITATVRDAAANPVRSVTVRFSVTGAHSTSGALNTDANGQATFCYATTQAGNDSIAAFADTNNDGAQNSGEPGGTATATWVSGPPATLTLAPKDAAAPVNTQRCITATVKDGYGNPVTGAAVLFTVSGSVAATGSVATDTSGQAPFCYMGPSQAGSDSIAAFADTNHSGAQDVGEPGDTATTTWAVPGAPATFTLVPSAASTPVNTQHCVTATVKDAFGSAVAGVTVQFAVSGSVATAGSGVTDANGQAQFCYIGPSQPGTDTIAAFADANNSGAQDTGEPGDTATTAWAVPGTPAALTLAPSTATNPLATQHCVTATVTDTFGSTVAGVTVQFVVSGSVALAGSAATDASGQAPFCYMGPSQAGSDTIAAFADTNGNGLQDSGEPGGTATKTWVVQ</sequence>
<dbReference type="InterPro" id="IPR057708">
    <property type="entry name" value="DUF7948"/>
</dbReference>
<evidence type="ECO:0000256" key="3">
    <source>
        <dbReference type="SAM" id="SignalP"/>
    </source>
</evidence>
<feature type="chain" id="PRO_5021975584" description="Big-1 domain-containing protein" evidence="3">
    <location>
        <begin position="24"/>
        <end position="1114"/>
    </location>
</feature>
<evidence type="ECO:0000256" key="1">
    <source>
        <dbReference type="ARBA" id="ARBA00010116"/>
    </source>
</evidence>
<accession>A0A537LML5</accession>
<proteinExistence type="inferred from homology"/>
<dbReference type="Gene3D" id="2.60.40.10">
    <property type="entry name" value="Immunoglobulins"/>
    <property type="match status" value="4"/>
</dbReference>
<dbReference type="InterPro" id="IPR008964">
    <property type="entry name" value="Invasin/intimin_cell_adhesion"/>
</dbReference>
<comment type="similarity">
    <text evidence="1">Belongs to the intimin/invasin family.</text>
</comment>
<dbReference type="PROSITE" id="PS51127">
    <property type="entry name" value="BIG1"/>
    <property type="match status" value="1"/>
</dbReference>
<dbReference type="PANTHER" id="PTHR35580:SF1">
    <property type="entry name" value="PHYTASE-LIKE DOMAIN-CONTAINING PROTEIN"/>
    <property type="match status" value="1"/>
</dbReference>
<dbReference type="Pfam" id="PF25778">
    <property type="entry name" value="DUF7948"/>
    <property type="match status" value="1"/>
</dbReference>
<dbReference type="InterPro" id="IPR052918">
    <property type="entry name" value="Motility_Chemotaxis_Reg"/>
</dbReference>
<feature type="domain" description="Big-1" evidence="4">
    <location>
        <begin position="909"/>
        <end position="998"/>
    </location>
</feature>
<evidence type="ECO:0000313" key="5">
    <source>
        <dbReference type="EMBL" id="TMJ09261.1"/>
    </source>
</evidence>
<evidence type="ECO:0000259" key="4">
    <source>
        <dbReference type="PROSITE" id="PS51127"/>
    </source>
</evidence>
<dbReference type="InterPro" id="IPR013783">
    <property type="entry name" value="Ig-like_fold"/>
</dbReference>
<dbReference type="AlphaFoldDB" id="A0A537LML5"/>
<feature type="signal peptide" evidence="3">
    <location>
        <begin position="1"/>
        <end position="23"/>
    </location>
</feature>
<reference evidence="5 6" key="1">
    <citation type="journal article" date="2019" name="Nat. Microbiol.">
        <title>Mediterranean grassland soil C-N compound turnover is dependent on rainfall and depth, and is mediated by genomically divergent microorganisms.</title>
        <authorList>
            <person name="Diamond S."/>
            <person name="Andeer P.F."/>
            <person name="Li Z."/>
            <person name="Crits-Christoph A."/>
            <person name="Burstein D."/>
            <person name="Anantharaman K."/>
            <person name="Lane K.R."/>
            <person name="Thomas B.C."/>
            <person name="Pan C."/>
            <person name="Northen T.R."/>
            <person name="Banfield J.F."/>
        </authorList>
    </citation>
    <scope>NUCLEOTIDE SEQUENCE [LARGE SCALE GENOMIC DNA]</scope>
    <source>
        <strain evidence="5">NP_2</strain>
    </source>
</reference>
<dbReference type="SMART" id="SM00634">
    <property type="entry name" value="BID_1"/>
    <property type="match status" value="4"/>
</dbReference>
<dbReference type="InterPro" id="IPR010620">
    <property type="entry name" value="SBBP_repeat"/>
</dbReference>
<dbReference type="Gene3D" id="2.40.10.500">
    <property type="match status" value="1"/>
</dbReference>
<dbReference type="SUPFAM" id="SSF101898">
    <property type="entry name" value="NHL repeat"/>
    <property type="match status" value="1"/>
</dbReference>
<evidence type="ECO:0000313" key="6">
    <source>
        <dbReference type="Proteomes" id="UP000318661"/>
    </source>
</evidence>
<comment type="caution">
    <text evidence="5">The sequence shown here is derived from an EMBL/GenBank/DDBJ whole genome shotgun (WGS) entry which is preliminary data.</text>
</comment>
<dbReference type="EMBL" id="VBAJ01000062">
    <property type="protein sequence ID" value="TMJ09261.1"/>
    <property type="molecule type" value="Genomic_DNA"/>
</dbReference>
<dbReference type="InterPro" id="IPR003344">
    <property type="entry name" value="Big_1_dom"/>
</dbReference>
<gene>
    <name evidence="5" type="ORF">E6G99_02980</name>
</gene>
<dbReference type="Pfam" id="PF06739">
    <property type="entry name" value="SBBP"/>
    <property type="match status" value="6"/>
</dbReference>
<evidence type="ECO:0000256" key="2">
    <source>
        <dbReference type="SAM" id="MobiDB-lite"/>
    </source>
</evidence>
<feature type="region of interest" description="Disordered" evidence="2">
    <location>
        <begin position="1093"/>
        <end position="1114"/>
    </location>
</feature>
<protein>
    <recommendedName>
        <fullName evidence="4">Big-1 domain-containing protein</fullName>
    </recommendedName>
</protein>
<keyword evidence="3" id="KW-0732">Signal</keyword>
<organism evidence="5 6">
    <name type="scientific">Candidatus Segetimicrobium genomatis</name>
    <dbReference type="NCBI Taxonomy" id="2569760"/>
    <lineage>
        <taxon>Bacteria</taxon>
        <taxon>Bacillati</taxon>
        <taxon>Candidatus Sysuimicrobiota</taxon>
        <taxon>Candidatus Sysuimicrobiia</taxon>
        <taxon>Candidatus Sysuimicrobiales</taxon>
        <taxon>Candidatus Segetimicrobiaceae</taxon>
        <taxon>Candidatus Segetimicrobium</taxon>
    </lineage>
</organism>
<dbReference type="PANTHER" id="PTHR35580">
    <property type="entry name" value="CELL SURFACE GLYCOPROTEIN (S-LAYER PROTEIN)-LIKE PROTEIN"/>
    <property type="match status" value="1"/>
</dbReference>
<dbReference type="SUPFAM" id="SSF49373">
    <property type="entry name" value="Invasin/intimin cell-adhesion fragments"/>
    <property type="match status" value="4"/>
</dbReference>